<gene>
    <name evidence="1" type="ORF">E2R66_18430</name>
</gene>
<dbReference type="RefSeq" id="WP_133233275.1">
    <property type="nucleotide sequence ID" value="NZ_SOZE01000020.1"/>
</dbReference>
<dbReference type="AlphaFoldDB" id="A0A4Y8SAI7"/>
<sequence>MLGELSLPEIDILLKQQVTGRIACVENGIPYIVPVNYFYDGKSVISHSAPGKKIDIMRHNPAICFQVDDIQNIFNWQSVVAWGRFEEITEMGEKEQAMQAIIHRIMPFSMNPHDHPSHGITESEYDIGTKVDLVLYKIVLIKKTGRFEHR</sequence>
<protein>
    <submittedName>
        <fullName evidence="1">Pyridoxamine 5'-phosphate oxidase family protein</fullName>
    </submittedName>
</protein>
<dbReference type="Proteomes" id="UP000297540">
    <property type="component" value="Unassembled WGS sequence"/>
</dbReference>
<dbReference type="SUPFAM" id="SSF50475">
    <property type="entry name" value="FMN-binding split barrel"/>
    <property type="match status" value="1"/>
</dbReference>
<dbReference type="Pfam" id="PF12900">
    <property type="entry name" value="Pyridox_ox_2"/>
    <property type="match status" value="1"/>
</dbReference>
<dbReference type="PANTHER" id="PTHR34071">
    <property type="entry name" value="5-NITROIMIDAZOLE ANTIBIOTICS RESISTANCE PROTEIN, NIMA-FAMILY-RELATED PROTEIN-RELATED"/>
    <property type="match status" value="1"/>
</dbReference>
<dbReference type="EMBL" id="SOZE01000020">
    <property type="protein sequence ID" value="TFF35681.1"/>
    <property type="molecule type" value="Genomic_DNA"/>
</dbReference>
<dbReference type="Gene3D" id="2.30.110.10">
    <property type="entry name" value="Electron Transport, Fmn-binding Protein, Chain A"/>
    <property type="match status" value="1"/>
</dbReference>
<proteinExistence type="predicted"/>
<evidence type="ECO:0000313" key="1">
    <source>
        <dbReference type="EMBL" id="TFF35681.1"/>
    </source>
</evidence>
<dbReference type="InterPro" id="IPR012349">
    <property type="entry name" value="Split_barrel_FMN-bd"/>
</dbReference>
<accession>A0A4Y8SAI7</accession>
<comment type="caution">
    <text evidence="1">The sequence shown here is derived from an EMBL/GenBank/DDBJ whole genome shotgun (WGS) entry which is preliminary data.</text>
</comment>
<evidence type="ECO:0000313" key="2">
    <source>
        <dbReference type="Proteomes" id="UP000297540"/>
    </source>
</evidence>
<reference evidence="1 2" key="1">
    <citation type="journal article" date="2017" name="Int. J. Syst. Evol. Microbiol.">
        <title>Mucilaginibacterpsychrotolerans sp. nov., isolated from peatlands.</title>
        <authorList>
            <person name="Deng Y."/>
            <person name="Shen L."/>
            <person name="Xu B."/>
            <person name="Liu Y."/>
            <person name="Gu Z."/>
            <person name="Liu H."/>
            <person name="Zhou Y."/>
        </authorList>
    </citation>
    <scope>NUCLEOTIDE SEQUENCE [LARGE SCALE GENOMIC DNA]</scope>
    <source>
        <strain evidence="1 2">NH7-4</strain>
    </source>
</reference>
<dbReference type="InterPro" id="IPR024747">
    <property type="entry name" value="Pyridox_Oxase-rel"/>
</dbReference>
<dbReference type="OrthoDB" id="9794935at2"/>
<organism evidence="1 2">
    <name type="scientific">Mucilaginibacter psychrotolerans</name>
    <dbReference type="NCBI Taxonomy" id="1524096"/>
    <lineage>
        <taxon>Bacteria</taxon>
        <taxon>Pseudomonadati</taxon>
        <taxon>Bacteroidota</taxon>
        <taxon>Sphingobacteriia</taxon>
        <taxon>Sphingobacteriales</taxon>
        <taxon>Sphingobacteriaceae</taxon>
        <taxon>Mucilaginibacter</taxon>
    </lineage>
</organism>
<dbReference type="PANTHER" id="PTHR34071:SF2">
    <property type="entry name" value="FLAVIN-NUCLEOTIDE-BINDING PROTEIN"/>
    <property type="match status" value="1"/>
</dbReference>
<name>A0A4Y8SAI7_9SPHI</name>
<keyword evidence="2" id="KW-1185">Reference proteome</keyword>